<dbReference type="SMART" id="SM00530">
    <property type="entry name" value="HTH_XRE"/>
    <property type="match status" value="1"/>
</dbReference>
<dbReference type="EMBL" id="MAEI02000001">
    <property type="protein sequence ID" value="MEO1782280.1"/>
    <property type="molecule type" value="Genomic_DNA"/>
</dbReference>
<dbReference type="CDD" id="cd00093">
    <property type="entry name" value="HTH_XRE"/>
    <property type="match status" value="1"/>
</dbReference>
<dbReference type="InterPro" id="IPR001387">
    <property type="entry name" value="Cro/C1-type_HTH"/>
</dbReference>
<organism evidence="3 4">
    <name type="scientific">Enterococcus diestrammenae</name>
    <dbReference type="NCBI Taxonomy" id="1155073"/>
    <lineage>
        <taxon>Bacteria</taxon>
        <taxon>Bacillati</taxon>
        <taxon>Bacillota</taxon>
        <taxon>Bacilli</taxon>
        <taxon>Lactobacillales</taxon>
        <taxon>Enterococcaceae</taxon>
        <taxon>Enterococcus</taxon>
    </lineage>
</organism>
<dbReference type="Gene3D" id="1.10.260.40">
    <property type="entry name" value="lambda repressor-like DNA-binding domains"/>
    <property type="match status" value="1"/>
</dbReference>
<dbReference type="SUPFAM" id="SSF47413">
    <property type="entry name" value="lambda repressor-like DNA-binding domains"/>
    <property type="match status" value="1"/>
</dbReference>
<feature type="domain" description="HTH cro/C1-type" evidence="2">
    <location>
        <begin position="8"/>
        <end position="62"/>
    </location>
</feature>
<keyword evidence="4" id="KW-1185">Reference proteome</keyword>
<comment type="caution">
    <text evidence="3">The sequence shown here is derived from an EMBL/GenBank/DDBJ whole genome shotgun (WGS) entry which is preliminary data.</text>
</comment>
<dbReference type="InterPro" id="IPR010982">
    <property type="entry name" value="Lambda_DNA-bd_dom_sf"/>
</dbReference>
<dbReference type="PROSITE" id="PS50943">
    <property type="entry name" value="HTH_CROC1"/>
    <property type="match status" value="1"/>
</dbReference>
<keyword evidence="1" id="KW-0238">DNA-binding</keyword>
<accession>A0ABV0F2K5</accession>
<reference evidence="4" key="1">
    <citation type="submission" date="2016-06" db="EMBL/GenBank/DDBJ databases">
        <title>Four novel species of enterococci isolated from chicken manure.</title>
        <authorList>
            <person name="Van Tyne D."/>
        </authorList>
    </citation>
    <scope>NUCLEOTIDE SEQUENCE [LARGE SCALE GENOMIC DNA]</scope>
    <source>
        <strain evidence="4">JM9A</strain>
    </source>
</reference>
<evidence type="ECO:0000313" key="4">
    <source>
        <dbReference type="Proteomes" id="UP001429357"/>
    </source>
</evidence>
<reference evidence="3 4" key="2">
    <citation type="submission" date="2024-02" db="EMBL/GenBank/DDBJ databases">
        <title>The Genome Sequence of Enterococcus diestrammenae JM9A.</title>
        <authorList>
            <person name="Earl A."/>
            <person name="Manson A."/>
            <person name="Gilmore M."/>
            <person name="Sanders J."/>
            <person name="Shea T."/>
            <person name="Howe W."/>
            <person name="Livny J."/>
            <person name="Cuomo C."/>
            <person name="Neafsey D."/>
            <person name="Birren B."/>
        </authorList>
    </citation>
    <scope>NUCLEOTIDE SEQUENCE [LARGE SCALE GENOMIC DNA]</scope>
    <source>
        <strain evidence="3 4">JM9A</strain>
    </source>
</reference>
<dbReference type="PANTHER" id="PTHR46558:SF14">
    <property type="entry name" value="HTH-TYPE TRANSCRIPTIONAL REGULATOR ANSR"/>
    <property type="match status" value="1"/>
</dbReference>
<protein>
    <recommendedName>
        <fullName evidence="2">HTH cro/C1-type domain-containing protein</fullName>
    </recommendedName>
</protein>
<proteinExistence type="predicted"/>
<dbReference type="PANTHER" id="PTHR46558">
    <property type="entry name" value="TRACRIPTIONAL REGULATORY PROTEIN-RELATED-RELATED"/>
    <property type="match status" value="1"/>
</dbReference>
<dbReference type="Proteomes" id="UP001429357">
    <property type="component" value="Unassembled WGS sequence"/>
</dbReference>
<evidence type="ECO:0000256" key="1">
    <source>
        <dbReference type="ARBA" id="ARBA00023125"/>
    </source>
</evidence>
<dbReference type="RefSeq" id="WP_161868867.1">
    <property type="nucleotide sequence ID" value="NZ_MAEI02000001.1"/>
</dbReference>
<evidence type="ECO:0000259" key="2">
    <source>
        <dbReference type="PROSITE" id="PS50943"/>
    </source>
</evidence>
<name>A0ABV0F2K5_9ENTE</name>
<sequence length="108" mass="12512">MTSLPKKIIDLRESNDWSQAELARRLDVNKSVMNRIESGERKVSSDELKRLSDIFDVSTDYLLERTGEKDKTPNLVAAHLDDDVSDEDMEDILNYIEFRKKNPLGKKK</sequence>
<dbReference type="Pfam" id="PF01381">
    <property type="entry name" value="HTH_3"/>
    <property type="match status" value="1"/>
</dbReference>
<evidence type="ECO:0000313" key="3">
    <source>
        <dbReference type="EMBL" id="MEO1782280.1"/>
    </source>
</evidence>
<gene>
    <name evidence="3" type="ORF">BAU18_001873</name>
</gene>